<evidence type="ECO:0000313" key="1">
    <source>
        <dbReference type="EMBL" id="APW44853.1"/>
    </source>
</evidence>
<evidence type="ECO:0008006" key="3">
    <source>
        <dbReference type="Google" id="ProtNLM"/>
    </source>
</evidence>
<organism evidence="1 2">
    <name type="scientific">Rhodoferax saidenbachensis</name>
    <dbReference type="NCBI Taxonomy" id="1484693"/>
    <lineage>
        <taxon>Bacteria</taxon>
        <taxon>Pseudomonadati</taxon>
        <taxon>Pseudomonadota</taxon>
        <taxon>Betaproteobacteria</taxon>
        <taxon>Burkholderiales</taxon>
        <taxon>Comamonadaceae</taxon>
        <taxon>Rhodoferax</taxon>
    </lineage>
</organism>
<protein>
    <recommendedName>
        <fullName evidence="3">Cell division protein FtsI</fullName>
    </recommendedName>
</protein>
<dbReference type="Proteomes" id="UP000186110">
    <property type="component" value="Chromosome"/>
</dbReference>
<dbReference type="EMBL" id="CP019239">
    <property type="protein sequence ID" value="APW44853.1"/>
    <property type="molecule type" value="Genomic_DNA"/>
</dbReference>
<name>A0A1P8KFT5_9BURK</name>
<dbReference type="STRING" id="1484693.RS694_12510"/>
<sequence>MASLLPPVALSLAVLTLSACSIVSPVPLWELAKATGGMATMSMQSEPGEAVNTVYYPHAPFTTLCIEFNPNTASADVIPALQTALRAHQIESRVYDEQSPVAACAVWLRYSAQMTWDKRPMTDSYQAYVSAASLTLQSAKGQVLSSSHYVVDPDFGRSKWATTHDKLAPVVAALVTGIVPERRGAPLSKEKS</sequence>
<dbReference type="AlphaFoldDB" id="A0A1P8KFT5"/>
<dbReference type="eggNOG" id="ENOG5032SY2">
    <property type="taxonomic scope" value="Bacteria"/>
</dbReference>
<reference evidence="1 2" key="1">
    <citation type="submission" date="2017-01" db="EMBL/GenBank/DDBJ databases">
        <authorList>
            <person name="Mah S.A."/>
            <person name="Swanson W.J."/>
            <person name="Moy G.W."/>
            <person name="Vacquier V.D."/>
        </authorList>
    </citation>
    <scope>NUCLEOTIDE SEQUENCE [LARGE SCALE GENOMIC DNA]</scope>
    <source>
        <strain evidence="1 2">DSM 22694</strain>
    </source>
</reference>
<evidence type="ECO:0000313" key="2">
    <source>
        <dbReference type="Proteomes" id="UP000186110"/>
    </source>
</evidence>
<keyword evidence="2" id="KW-1185">Reference proteome</keyword>
<gene>
    <name evidence="1" type="ORF">RS694_12510</name>
</gene>
<accession>A0A1P8KFT5</accession>
<proteinExistence type="predicted"/>
<dbReference type="KEGG" id="rsb:RS694_12510"/>